<organism evidence="2 3">
    <name type="scientific">Sphingomonas parva</name>
    <dbReference type="NCBI Taxonomy" id="2555898"/>
    <lineage>
        <taxon>Bacteria</taxon>
        <taxon>Pseudomonadati</taxon>
        <taxon>Pseudomonadota</taxon>
        <taxon>Alphaproteobacteria</taxon>
        <taxon>Sphingomonadales</taxon>
        <taxon>Sphingomonadaceae</taxon>
        <taxon>Sphingomonas</taxon>
    </lineage>
</organism>
<gene>
    <name evidence="2" type="ORF">E2493_14485</name>
</gene>
<keyword evidence="3" id="KW-1185">Reference proteome</keyword>
<dbReference type="AlphaFoldDB" id="A0A4Y8ZQL9"/>
<sequence length="161" mass="16564">MRLDPFPAPHAVLAAALLLLGIPAAAQPAPSLEARLRAIEARLAALEGRQGSPPAAAPAAGPACRKLNLNGSSITPEAALTVTVNGTTVGTFEENAYSDLETFMRPGANTIGIAFRAPGPGASAELRCLPPGSDSSRNTIFSFTPRPNRLSAQTEVTLAPR</sequence>
<proteinExistence type="predicted"/>
<accession>A0A4Y8ZQL9</accession>
<protein>
    <submittedName>
        <fullName evidence="2">Uncharacterized protein</fullName>
    </submittedName>
</protein>
<dbReference type="RefSeq" id="WP_135088022.1">
    <property type="nucleotide sequence ID" value="NZ_SPDV01000029.1"/>
</dbReference>
<evidence type="ECO:0000313" key="3">
    <source>
        <dbReference type="Proteomes" id="UP000298213"/>
    </source>
</evidence>
<keyword evidence="1" id="KW-0732">Signal</keyword>
<dbReference type="Proteomes" id="UP000298213">
    <property type="component" value="Unassembled WGS sequence"/>
</dbReference>
<feature type="signal peptide" evidence="1">
    <location>
        <begin position="1"/>
        <end position="26"/>
    </location>
</feature>
<feature type="chain" id="PRO_5021232381" evidence="1">
    <location>
        <begin position="27"/>
        <end position="161"/>
    </location>
</feature>
<evidence type="ECO:0000313" key="2">
    <source>
        <dbReference type="EMBL" id="TFI57572.1"/>
    </source>
</evidence>
<dbReference type="EMBL" id="SPDV01000029">
    <property type="protein sequence ID" value="TFI57572.1"/>
    <property type="molecule type" value="Genomic_DNA"/>
</dbReference>
<name>A0A4Y8ZQL9_9SPHN</name>
<comment type="caution">
    <text evidence="2">The sequence shown here is derived from an EMBL/GenBank/DDBJ whole genome shotgun (WGS) entry which is preliminary data.</text>
</comment>
<reference evidence="2 3" key="1">
    <citation type="submission" date="2019-03" db="EMBL/GenBank/DDBJ databases">
        <title>Genome sequence of Sphingomonas sp. 17J27-24.</title>
        <authorList>
            <person name="Kim M."/>
            <person name="Maeng S."/>
            <person name="Sathiyaraj S."/>
        </authorList>
    </citation>
    <scope>NUCLEOTIDE SEQUENCE [LARGE SCALE GENOMIC DNA]</scope>
    <source>
        <strain evidence="2 3">17J27-24</strain>
    </source>
</reference>
<evidence type="ECO:0000256" key="1">
    <source>
        <dbReference type="SAM" id="SignalP"/>
    </source>
</evidence>